<evidence type="ECO:0000256" key="7">
    <source>
        <dbReference type="ARBA" id="ARBA00022989"/>
    </source>
</evidence>
<dbReference type="OrthoDB" id="9986677at2759"/>
<dbReference type="InterPro" id="IPR004813">
    <property type="entry name" value="OPT"/>
</dbReference>
<sequence>MYFTLYGYQTYTLTLNLLHDLKLSQYTGLPPCATFTVQVVGGVIGGLLNYVIMKLVLAGNCTILLDIQGSNVWSGQQVDAISWGALAKPLYAPGAHYGFVPWMMIAGLGAPIPTWILHCYYPKFRWNHVFMPILV</sequence>
<reference evidence="10 11" key="1">
    <citation type="submission" date="2014-04" db="EMBL/GenBank/DDBJ databases">
        <authorList>
            <consortium name="DOE Joint Genome Institute"/>
            <person name="Kuo A."/>
            <person name="Tarkka M."/>
            <person name="Buscot F."/>
            <person name="Kohler A."/>
            <person name="Nagy L.G."/>
            <person name="Floudas D."/>
            <person name="Copeland A."/>
            <person name="Barry K.W."/>
            <person name="Cichocki N."/>
            <person name="Veneault-Fourrey C."/>
            <person name="LaButti K."/>
            <person name="Lindquist E.A."/>
            <person name="Lipzen A."/>
            <person name="Lundell T."/>
            <person name="Morin E."/>
            <person name="Murat C."/>
            <person name="Sun H."/>
            <person name="Tunlid A."/>
            <person name="Henrissat B."/>
            <person name="Grigoriev I.V."/>
            <person name="Hibbett D.S."/>
            <person name="Martin F."/>
            <person name="Nordberg H.P."/>
            <person name="Cantor M.N."/>
            <person name="Hua S.X."/>
        </authorList>
    </citation>
    <scope>NUCLEOTIDE SEQUENCE [LARGE SCALE GENOMIC DNA]</scope>
    <source>
        <strain evidence="10 11">F 1598</strain>
    </source>
</reference>
<gene>
    <name evidence="10" type="ORF">PILCRDRAFT_48037</name>
</gene>
<evidence type="ECO:0008006" key="12">
    <source>
        <dbReference type="Google" id="ProtNLM"/>
    </source>
</evidence>
<dbReference type="HOGENOM" id="CLU_1890764_0_0_1"/>
<feature type="transmembrane region" description="Helical" evidence="9">
    <location>
        <begin position="99"/>
        <end position="121"/>
    </location>
</feature>
<keyword evidence="11" id="KW-1185">Reference proteome</keyword>
<dbReference type="Pfam" id="PF03169">
    <property type="entry name" value="OPT"/>
    <property type="match status" value="1"/>
</dbReference>
<organism evidence="10 11">
    <name type="scientific">Piloderma croceum (strain F 1598)</name>
    <dbReference type="NCBI Taxonomy" id="765440"/>
    <lineage>
        <taxon>Eukaryota</taxon>
        <taxon>Fungi</taxon>
        <taxon>Dikarya</taxon>
        <taxon>Basidiomycota</taxon>
        <taxon>Agaricomycotina</taxon>
        <taxon>Agaricomycetes</taxon>
        <taxon>Agaricomycetidae</taxon>
        <taxon>Atheliales</taxon>
        <taxon>Atheliaceae</taxon>
        <taxon>Piloderma</taxon>
    </lineage>
</organism>
<comment type="subcellular location">
    <subcellularLocation>
        <location evidence="1">Membrane</location>
        <topology evidence="1">Multi-pass membrane protein</topology>
    </subcellularLocation>
</comment>
<keyword evidence="8 9" id="KW-0472">Membrane</keyword>
<keyword evidence="4 9" id="KW-0812">Transmembrane</keyword>
<dbReference type="GO" id="GO:0015031">
    <property type="term" value="P:protein transport"/>
    <property type="evidence" value="ECO:0007669"/>
    <property type="project" value="UniProtKB-KW"/>
</dbReference>
<feature type="non-terminal residue" evidence="10">
    <location>
        <position position="135"/>
    </location>
</feature>
<evidence type="ECO:0000256" key="9">
    <source>
        <dbReference type="SAM" id="Phobius"/>
    </source>
</evidence>
<dbReference type="PANTHER" id="PTHR22601">
    <property type="entry name" value="ISP4 LIKE PROTEIN"/>
    <property type="match status" value="1"/>
</dbReference>
<evidence type="ECO:0000256" key="4">
    <source>
        <dbReference type="ARBA" id="ARBA00022692"/>
    </source>
</evidence>
<keyword evidence="5" id="KW-0571">Peptide transport</keyword>
<comment type="similarity">
    <text evidence="2">Belongs to the oligopeptide OPT transporter family.</text>
</comment>
<keyword evidence="7 9" id="KW-1133">Transmembrane helix</keyword>
<proteinExistence type="inferred from homology"/>
<dbReference type="InParanoid" id="A0A0C3EM12"/>
<keyword evidence="3" id="KW-0813">Transport</keyword>
<dbReference type="AlphaFoldDB" id="A0A0C3EM12"/>
<evidence type="ECO:0000256" key="5">
    <source>
        <dbReference type="ARBA" id="ARBA00022856"/>
    </source>
</evidence>
<evidence type="ECO:0000256" key="6">
    <source>
        <dbReference type="ARBA" id="ARBA00022927"/>
    </source>
</evidence>
<name>A0A0C3EM12_PILCF</name>
<dbReference type="GO" id="GO:0016020">
    <property type="term" value="C:membrane"/>
    <property type="evidence" value="ECO:0007669"/>
    <property type="project" value="UniProtKB-SubCell"/>
</dbReference>
<reference evidence="11" key="2">
    <citation type="submission" date="2015-01" db="EMBL/GenBank/DDBJ databases">
        <title>Evolutionary Origins and Diversification of the Mycorrhizal Mutualists.</title>
        <authorList>
            <consortium name="DOE Joint Genome Institute"/>
            <consortium name="Mycorrhizal Genomics Consortium"/>
            <person name="Kohler A."/>
            <person name="Kuo A."/>
            <person name="Nagy L.G."/>
            <person name="Floudas D."/>
            <person name="Copeland A."/>
            <person name="Barry K.W."/>
            <person name="Cichocki N."/>
            <person name="Veneault-Fourrey C."/>
            <person name="LaButti K."/>
            <person name="Lindquist E.A."/>
            <person name="Lipzen A."/>
            <person name="Lundell T."/>
            <person name="Morin E."/>
            <person name="Murat C."/>
            <person name="Riley R."/>
            <person name="Ohm R."/>
            <person name="Sun H."/>
            <person name="Tunlid A."/>
            <person name="Henrissat B."/>
            <person name="Grigoriev I.V."/>
            <person name="Hibbett D.S."/>
            <person name="Martin F."/>
        </authorList>
    </citation>
    <scope>NUCLEOTIDE SEQUENCE [LARGE SCALE GENOMIC DNA]</scope>
    <source>
        <strain evidence="11">F 1598</strain>
    </source>
</reference>
<dbReference type="Proteomes" id="UP000054166">
    <property type="component" value="Unassembled WGS sequence"/>
</dbReference>
<evidence type="ECO:0000256" key="8">
    <source>
        <dbReference type="ARBA" id="ARBA00023136"/>
    </source>
</evidence>
<dbReference type="InterPro" id="IPR004648">
    <property type="entry name" value="Oligpept_transpt"/>
</dbReference>
<protein>
    <recommendedName>
        <fullName evidence="12">OPT superfamily oligopeptide transporter</fullName>
    </recommendedName>
</protein>
<evidence type="ECO:0000256" key="2">
    <source>
        <dbReference type="ARBA" id="ARBA00008807"/>
    </source>
</evidence>
<accession>A0A0C3EM12</accession>
<keyword evidence="6" id="KW-0653">Protein transport</keyword>
<dbReference type="GO" id="GO:0035673">
    <property type="term" value="F:oligopeptide transmembrane transporter activity"/>
    <property type="evidence" value="ECO:0007669"/>
    <property type="project" value="InterPro"/>
</dbReference>
<evidence type="ECO:0000313" key="10">
    <source>
        <dbReference type="EMBL" id="KIM73600.1"/>
    </source>
</evidence>
<dbReference type="EMBL" id="KN833078">
    <property type="protein sequence ID" value="KIM73600.1"/>
    <property type="molecule type" value="Genomic_DNA"/>
</dbReference>
<evidence type="ECO:0000256" key="3">
    <source>
        <dbReference type="ARBA" id="ARBA00022448"/>
    </source>
</evidence>
<evidence type="ECO:0000313" key="11">
    <source>
        <dbReference type="Proteomes" id="UP000054166"/>
    </source>
</evidence>
<evidence type="ECO:0000256" key="1">
    <source>
        <dbReference type="ARBA" id="ARBA00004141"/>
    </source>
</evidence>